<evidence type="ECO:0000256" key="8">
    <source>
        <dbReference type="PIRSR" id="PIRSR006809-2"/>
    </source>
</evidence>
<dbReference type="PROSITE" id="PS51705">
    <property type="entry name" value="G_HFLX"/>
    <property type="match status" value="1"/>
</dbReference>
<name>A0A931AND0_9FIRM</name>
<dbReference type="NCBIfam" id="TIGR00231">
    <property type="entry name" value="small_GTP"/>
    <property type="match status" value="1"/>
</dbReference>
<keyword evidence="3 6" id="KW-0547">Nucleotide-binding</keyword>
<feature type="domain" description="Hflx-type G" evidence="10">
    <location>
        <begin position="202"/>
        <end position="367"/>
    </location>
</feature>
<evidence type="ECO:0000313" key="11">
    <source>
        <dbReference type="EMBL" id="MBF8435907.1"/>
    </source>
</evidence>
<dbReference type="InterPro" id="IPR030394">
    <property type="entry name" value="G_HFLX_dom"/>
</dbReference>
<dbReference type="GO" id="GO:0046872">
    <property type="term" value="F:metal ion binding"/>
    <property type="evidence" value="ECO:0007669"/>
    <property type="project" value="UniProtKB-KW"/>
</dbReference>
<dbReference type="EMBL" id="JADPIE010000001">
    <property type="protein sequence ID" value="MBF8435907.1"/>
    <property type="molecule type" value="Genomic_DNA"/>
</dbReference>
<sequence length="423" mass="47883">MYKINGGINIKKDHFSTGITEDQVLLVGEKNENIEELKELTLTAGGNIKGYIKYRKDNVNPAHYVGTGKLNQIKNFVLNQNINLIIFDCELTPAQLRNLEEELEIRVIDRTQLILDIFSLHAKTKESKLQVEKAQLEYMLSRLTGKGEEMSRLAGGIGTRGPGESKLETDRRRINKRIHRLKNELEEIKKTRDVQRQDRKDPIIALAGYTNAGKSTLLNQLTEADKLVADQLFATLDSTMRNFELPGGKSAIISDTVGFIRDLPHGLIASFRATLEEINQADIIIHLVDGSSDDIDKKMNTVKNVLADITEEEKEEILVFNKIDLLNAEKEQFLRSCYPDAIFISAKTGKNINDLLEKIQEIVYRDFKTIAGVIGYEDANLIEKLHNNGEVEKEEYIQEGIYIKAYAPKSLAEKINKKIKKPS</sequence>
<dbReference type="SUPFAM" id="SSF52540">
    <property type="entry name" value="P-loop containing nucleoside triphosphate hydrolases"/>
    <property type="match status" value="1"/>
</dbReference>
<keyword evidence="12" id="KW-1185">Reference proteome</keyword>
<dbReference type="PIRSF" id="PIRSF006809">
    <property type="entry name" value="GTP-binding_hflX_prd"/>
    <property type="match status" value="1"/>
</dbReference>
<dbReference type="Gene3D" id="3.40.50.300">
    <property type="entry name" value="P-loop containing nucleotide triphosphate hydrolases"/>
    <property type="match status" value="1"/>
</dbReference>
<dbReference type="InterPro" id="IPR016496">
    <property type="entry name" value="GTPase_HflX"/>
</dbReference>
<dbReference type="Gene3D" id="3.40.50.11060">
    <property type="entry name" value="GTPase HflX, N-terminal domain"/>
    <property type="match status" value="1"/>
</dbReference>
<dbReference type="PRINTS" id="PR00326">
    <property type="entry name" value="GTP1OBG"/>
</dbReference>
<keyword evidence="4 8" id="KW-0460">Magnesium</keyword>
<feature type="binding site" evidence="7">
    <location>
        <begin position="345"/>
        <end position="347"/>
    </location>
    <ligand>
        <name>GTP</name>
        <dbReference type="ChEBI" id="CHEBI:37565"/>
    </ligand>
</feature>
<dbReference type="HAMAP" id="MF_00900">
    <property type="entry name" value="GTPase_HflX"/>
    <property type="match status" value="1"/>
</dbReference>
<dbReference type="InterPro" id="IPR032305">
    <property type="entry name" value="GTP-bd_M"/>
</dbReference>
<dbReference type="RefSeq" id="WP_270452612.1">
    <property type="nucleotide sequence ID" value="NZ_JADPIE010000001.1"/>
</dbReference>
<feature type="binding site" evidence="8">
    <location>
        <position position="215"/>
    </location>
    <ligand>
        <name>Mg(2+)</name>
        <dbReference type="ChEBI" id="CHEBI:18420"/>
    </ligand>
</feature>
<evidence type="ECO:0000256" key="3">
    <source>
        <dbReference type="ARBA" id="ARBA00022741"/>
    </source>
</evidence>
<feature type="binding site" evidence="7">
    <location>
        <begin position="233"/>
        <end position="237"/>
    </location>
    <ligand>
        <name>GTP</name>
        <dbReference type="ChEBI" id="CHEBI:37565"/>
    </ligand>
</feature>
<dbReference type="GO" id="GO:0043022">
    <property type="term" value="F:ribosome binding"/>
    <property type="evidence" value="ECO:0007669"/>
    <property type="project" value="TreeGrafter"/>
</dbReference>
<dbReference type="GO" id="GO:0005737">
    <property type="term" value="C:cytoplasm"/>
    <property type="evidence" value="ECO:0007669"/>
    <property type="project" value="UniProtKB-SubCell"/>
</dbReference>
<dbReference type="InterPro" id="IPR042108">
    <property type="entry name" value="GTPase_HflX_N_sf"/>
</dbReference>
<protein>
    <recommendedName>
        <fullName evidence="6">GTPase HflX</fullName>
    </recommendedName>
    <alternativeName>
        <fullName evidence="6">GTP-binding protein HflX</fullName>
    </alternativeName>
</protein>
<dbReference type="InterPro" id="IPR006073">
    <property type="entry name" value="GTP-bd"/>
</dbReference>
<evidence type="ECO:0000256" key="2">
    <source>
        <dbReference type="ARBA" id="ARBA00022723"/>
    </source>
</evidence>
<dbReference type="Proteomes" id="UP000621436">
    <property type="component" value="Unassembled WGS sequence"/>
</dbReference>
<gene>
    <name evidence="6 11" type="primary">hflX</name>
    <name evidence="11" type="ORF">I0Q91_02340</name>
</gene>
<comment type="function">
    <text evidence="6">GTPase that associates with the 50S ribosomal subunit and may have a role during protein synthesis or ribosome biogenesis.</text>
</comment>
<dbReference type="GO" id="GO:0003924">
    <property type="term" value="F:GTPase activity"/>
    <property type="evidence" value="ECO:0007669"/>
    <property type="project" value="UniProtKB-UniRule"/>
</dbReference>
<feature type="binding site" evidence="8">
    <location>
        <position position="235"/>
    </location>
    <ligand>
        <name>Mg(2+)</name>
        <dbReference type="ChEBI" id="CHEBI:18420"/>
    </ligand>
</feature>
<feature type="binding site" evidence="7">
    <location>
        <begin position="321"/>
        <end position="324"/>
    </location>
    <ligand>
        <name>GTP</name>
        <dbReference type="ChEBI" id="CHEBI:37565"/>
    </ligand>
</feature>
<keyword evidence="9" id="KW-0175">Coiled coil</keyword>
<dbReference type="GO" id="GO:0005525">
    <property type="term" value="F:GTP binding"/>
    <property type="evidence" value="ECO:0007669"/>
    <property type="project" value="UniProtKB-UniRule"/>
</dbReference>
<reference evidence="11" key="1">
    <citation type="submission" date="2020-11" db="EMBL/GenBank/DDBJ databases">
        <title>Halonatronomonas betainensis gen. nov., sp. nov. a novel haloalkaliphilic representative of the family Halanaerobiacae capable of betaine degradation.</title>
        <authorList>
            <person name="Boltyanskaya Y."/>
            <person name="Kevbrin V."/>
            <person name="Detkova E."/>
            <person name="Grouzdev D.S."/>
            <person name="Koziaeva V."/>
            <person name="Zhilina T."/>
        </authorList>
    </citation>
    <scope>NUCLEOTIDE SEQUENCE</scope>
    <source>
        <strain evidence="11">Z-7014</strain>
    </source>
</reference>
<dbReference type="Pfam" id="PF01926">
    <property type="entry name" value="MMR_HSR1"/>
    <property type="match status" value="1"/>
</dbReference>
<keyword evidence="2 8" id="KW-0479">Metal-binding</keyword>
<comment type="subunit">
    <text evidence="6">Monomer. Associates with the 50S ribosomal subunit.</text>
</comment>
<feature type="binding site" evidence="7">
    <location>
        <begin position="255"/>
        <end position="258"/>
    </location>
    <ligand>
        <name>GTP</name>
        <dbReference type="ChEBI" id="CHEBI:37565"/>
    </ligand>
</feature>
<accession>A0A931AND0</accession>
<dbReference type="InterPro" id="IPR027417">
    <property type="entry name" value="P-loop_NTPase"/>
</dbReference>
<comment type="similarity">
    <text evidence="6">Belongs to the TRAFAC class OBG-HflX-like GTPase superfamily. HflX GTPase family.</text>
</comment>
<dbReference type="CDD" id="cd01878">
    <property type="entry name" value="HflX"/>
    <property type="match status" value="1"/>
</dbReference>
<evidence type="ECO:0000256" key="9">
    <source>
        <dbReference type="SAM" id="Coils"/>
    </source>
</evidence>
<comment type="cofactor">
    <cofactor evidence="8">
        <name>Mg(2+)</name>
        <dbReference type="ChEBI" id="CHEBI:18420"/>
    </cofactor>
</comment>
<keyword evidence="1 6" id="KW-0963">Cytoplasm</keyword>
<feature type="coiled-coil region" evidence="9">
    <location>
        <begin position="164"/>
        <end position="198"/>
    </location>
</feature>
<evidence type="ECO:0000259" key="10">
    <source>
        <dbReference type="PROSITE" id="PS51705"/>
    </source>
</evidence>
<dbReference type="AlphaFoldDB" id="A0A931AND0"/>
<evidence type="ECO:0000256" key="4">
    <source>
        <dbReference type="ARBA" id="ARBA00022842"/>
    </source>
</evidence>
<evidence type="ECO:0000256" key="5">
    <source>
        <dbReference type="ARBA" id="ARBA00023134"/>
    </source>
</evidence>
<dbReference type="Gene3D" id="6.10.250.2860">
    <property type="match status" value="1"/>
</dbReference>
<dbReference type="NCBIfam" id="TIGR03156">
    <property type="entry name" value="GTP_HflX"/>
    <property type="match status" value="1"/>
</dbReference>
<evidence type="ECO:0000256" key="1">
    <source>
        <dbReference type="ARBA" id="ARBA00022490"/>
    </source>
</evidence>
<comment type="subcellular location">
    <subcellularLocation>
        <location evidence="6">Cytoplasm</location>
    </subcellularLocation>
    <text evidence="6">May associate with membranes.</text>
</comment>
<evidence type="ECO:0000256" key="7">
    <source>
        <dbReference type="PIRSR" id="PIRSR006809-1"/>
    </source>
</evidence>
<dbReference type="Pfam" id="PF16360">
    <property type="entry name" value="GTP-bdg_M"/>
    <property type="match status" value="1"/>
</dbReference>
<dbReference type="PANTHER" id="PTHR10229">
    <property type="entry name" value="GTP-BINDING PROTEIN HFLX"/>
    <property type="match status" value="1"/>
</dbReference>
<dbReference type="FunFam" id="3.40.50.11060:FF:000001">
    <property type="entry name" value="GTPase HflX"/>
    <property type="match status" value="1"/>
</dbReference>
<feature type="binding site" evidence="7">
    <location>
        <begin position="208"/>
        <end position="215"/>
    </location>
    <ligand>
        <name>GTP</name>
        <dbReference type="ChEBI" id="CHEBI:37565"/>
    </ligand>
</feature>
<comment type="caution">
    <text evidence="11">The sequence shown here is derived from an EMBL/GenBank/DDBJ whole genome shotgun (WGS) entry which is preliminary data.</text>
</comment>
<organism evidence="11 12">
    <name type="scientific">Halonatronomonas betaini</name>
    <dbReference type="NCBI Taxonomy" id="2778430"/>
    <lineage>
        <taxon>Bacteria</taxon>
        <taxon>Bacillati</taxon>
        <taxon>Bacillota</taxon>
        <taxon>Clostridia</taxon>
        <taxon>Halanaerobiales</taxon>
        <taxon>Halarsenatibacteraceae</taxon>
        <taxon>Halonatronomonas</taxon>
    </lineage>
</organism>
<evidence type="ECO:0000313" key="12">
    <source>
        <dbReference type="Proteomes" id="UP000621436"/>
    </source>
</evidence>
<keyword evidence="5 6" id="KW-0342">GTP-binding</keyword>
<dbReference type="InterPro" id="IPR005225">
    <property type="entry name" value="Small_GTP-bd"/>
</dbReference>
<evidence type="ECO:0000256" key="6">
    <source>
        <dbReference type="HAMAP-Rule" id="MF_00900"/>
    </source>
</evidence>
<dbReference type="PANTHER" id="PTHR10229:SF0">
    <property type="entry name" value="GTP-BINDING PROTEIN 6-RELATED"/>
    <property type="match status" value="1"/>
</dbReference>
<proteinExistence type="inferred from homology"/>
<dbReference type="Pfam" id="PF13167">
    <property type="entry name" value="GTP-bdg_N"/>
    <property type="match status" value="1"/>
</dbReference>
<dbReference type="InterPro" id="IPR025121">
    <property type="entry name" value="GTPase_HflX_N"/>
</dbReference>